<comment type="caution">
    <text evidence="2">The sequence shown here is derived from an EMBL/GenBank/DDBJ whole genome shotgun (WGS) entry which is preliminary data.</text>
</comment>
<evidence type="ECO:0000256" key="1">
    <source>
        <dbReference type="SAM" id="SignalP"/>
    </source>
</evidence>
<evidence type="ECO:0000313" key="3">
    <source>
        <dbReference type="Proteomes" id="UP000004605"/>
    </source>
</evidence>
<dbReference type="AlphaFoldDB" id="F9RXL5"/>
<protein>
    <recommendedName>
        <fullName evidence="4">PepSY domain-containing protein</fullName>
    </recommendedName>
</protein>
<gene>
    <name evidence="2" type="ORF">VII00023_20417</name>
</gene>
<dbReference type="Proteomes" id="UP000004605">
    <property type="component" value="Unassembled WGS sequence"/>
</dbReference>
<accession>F9RXL5</accession>
<keyword evidence="3" id="KW-1185">Reference proteome</keyword>
<dbReference type="RefSeq" id="WP_006710637.1">
    <property type="nucleotide sequence ID" value="NZ_AFWF01000018.1"/>
</dbReference>
<name>F9RXL5_9VIBR</name>
<reference evidence="2 3" key="1">
    <citation type="journal article" date="2012" name="Int. J. Syst. Evol. Microbiol.">
        <title>Vibrio caribbeanicus sp. nov., isolated from the marine sponge Scleritoderma cyanea.</title>
        <authorList>
            <person name="Hoffmann M."/>
            <person name="Monday S.R."/>
            <person name="Allard M.W."/>
            <person name="Strain E.A."/>
            <person name="Whittaker P."/>
            <person name="Naum M."/>
            <person name="McCarthy P.J."/>
            <person name="Lopez J.V."/>
            <person name="Fischer M."/>
            <person name="Brown E.W."/>
        </authorList>
    </citation>
    <scope>NUCLEOTIDE SEQUENCE [LARGE SCALE GENOMIC DNA]</scope>
    <source>
        <strain evidence="2 3">ATCC 700023</strain>
    </source>
</reference>
<feature type="chain" id="PRO_5003393566" description="PepSY domain-containing protein" evidence="1">
    <location>
        <begin position="20"/>
        <end position="98"/>
    </location>
</feature>
<sequence length="98" mass="10833">MNKWFLGLALAAIASSAIADVDVTIPKQRVVCESKQSIATFIKRKGVANKVKLPAGCKALDVKRRAEVIKRYSKLGYLEVKLNTGNRVYVDKDAIRRG</sequence>
<proteinExistence type="predicted"/>
<feature type="signal peptide" evidence="1">
    <location>
        <begin position="1"/>
        <end position="19"/>
    </location>
</feature>
<keyword evidence="1" id="KW-0732">Signal</keyword>
<evidence type="ECO:0000313" key="2">
    <source>
        <dbReference type="EMBL" id="EGU47795.1"/>
    </source>
</evidence>
<dbReference type="OrthoDB" id="5905217at2"/>
<evidence type="ECO:0008006" key="4">
    <source>
        <dbReference type="Google" id="ProtNLM"/>
    </source>
</evidence>
<dbReference type="EMBL" id="AFWF01000018">
    <property type="protein sequence ID" value="EGU47795.1"/>
    <property type="molecule type" value="Genomic_DNA"/>
</dbReference>
<organism evidence="2 3">
    <name type="scientific">Vibrio ichthyoenteri ATCC 700023</name>
    <dbReference type="NCBI Taxonomy" id="870968"/>
    <lineage>
        <taxon>Bacteria</taxon>
        <taxon>Pseudomonadati</taxon>
        <taxon>Pseudomonadota</taxon>
        <taxon>Gammaproteobacteria</taxon>
        <taxon>Vibrionales</taxon>
        <taxon>Vibrionaceae</taxon>
        <taxon>Vibrio</taxon>
    </lineage>
</organism>